<feature type="domain" description="ABC transporter" evidence="9">
    <location>
        <begin position="6"/>
        <end position="239"/>
    </location>
</feature>
<dbReference type="AlphaFoldDB" id="A0A1M7UY86"/>
<evidence type="ECO:0000313" key="11">
    <source>
        <dbReference type="Proteomes" id="UP000184010"/>
    </source>
</evidence>
<dbReference type="InterPro" id="IPR027417">
    <property type="entry name" value="P-loop_NTPase"/>
</dbReference>
<dbReference type="Pfam" id="PF00005">
    <property type="entry name" value="ABC_tran"/>
    <property type="match status" value="1"/>
</dbReference>
<dbReference type="InterPro" id="IPR003593">
    <property type="entry name" value="AAA+_ATPase"/>
</dbReference>
<keyword evidence="7" id="KW-1278">Translocase</keyword>
<dbReference type="RefSeq" id="WP_072775149.1">
    <property type="nucleotide sequence ID" value="NZ_FRDN01000021.1"/>
</dbReference>
<dbReference type="FunFam" id="3.40.50.300:FF:000224">
    <property type="entry name" value="Energy-coupling factor transporter ATP-binding protein EcfA"/>
    <property type="match status" value="1"/>
</dbReference>
<keyword evidence="8" id="KW-0472">Membrane</keyword>
<dbReference type="PROSITE" id="PS50893">
    <property type="entry name" value="ABC_TRANSPORTER_2"/>
    <property type="match status" value="1"/>
</dbReference>
<dbReference type="Proteomes" id="UP000184010">
    <property type="component" value="Unassembled WGS sequence"/>
</dbReference>
<dbReference type="PANTHER" id="PTHR43553">
    <property type="entry name" value="HEAVY METAL TRANSPORTER"/>
    <property type="match status" value="1"/>
</dbReference>
<gene>
    <name evidence="10" type="ORF">SAMN02745215_05083</name>
</gene>
<name>A0A1M7UY86_9FIRM</name>
<evidence type="ECO:0000256" key="4">
    <source>
        <dbReference type="ARBA" id="ARBA00022475"/>
    </source>
</evidence>
<dbReference type="GO" id="GO:0042626">
    <property type="term" value="F:ATPase-coupled transmembrane transporter activity"/>
    <property type="evidence" value="ECO:0007669"/>
    <property type="project" value="TreeGrafter"/>
</dbReference>
<dbReference type="GO" id="GO:0016887">
    <property type="term" value="F:ATP hydrolysis activity"/>
    <property type="evidence" value="ECO:0007669"/>
    <property type="project" value="InterPro"/>
</dbReference>
<dbReference type="EMBL" id="FRDN01000021">
    <property type="protein sequence ID" value="SHN88001.1"/>
    <property type="molecule type" value="Genomic_DNA"/>
</dbReference>
<keyword evidence="11" id="KW-1185">Reference proteome</keyword>
<dbReference type="PANTHER" id="PTHR43553:SF24">
    <property type="entry name" value="ENERGY-COUPLING FACTOR TRANSPORTER ATP-BINDING PROTEIN ECFA1"/>
    <property type="match status" value="1"/>
</dbReference>
<dbReference type="SUPFAM" id="SSF52540">
    <property type="entry name" value="P-loop containing nucleoside triphosphate hydrolases"/>
    <property type="match status" value="1"/>
</dbReference>
<comment type="subcellular location">
    <subcellularLocation>
        <location evidence="1">Cell membrane</location>
        <topology evidence="1">Peripheral membrane protein</topology>
    </subcellularLocation>
</comment>
<evidence type="ECO:0000256" key="7">
    <source>
        <dbReference type="ARBA" id="ARBA00022967"/>
    </source>
</evidence>
<evidence type="ECO:0000313" key="10">
    <source>
        <dbReference type="EMBL" id="SHN88001.1"/>
    </source>
</evidence>
<dbReference type="InterPro" id="IPR050095">
    <property type="entry name" value="ECF_ABC_transporter_ATP-bd"/>
</dbReference>
<dbReference type="GO" id="GO:0043190">
    <property type="term" value="C:ATP-binding cassette (ABC) transporter complex"/>
    <property type="evidence" value="ECO:0007669"/>
    <property type="project" value="TreeGrafter"/>
</dbReference>
<sequence length="284" mass="31608">MKNRILKVENLHYVYGNGKPALDGVNVEIFAGEKIAVLGANGSGKSTFFLNLNGVYTPALGEIIYRELPVNKKTLNELRKNIGIVFQDADNQIIASTVRAEVGFGPMNLRLPKEEVIERVQEALAYMNLSGFEDRPPHYLSGGEKKRVSIADIVAMKSEVMIFDEPTASLDPLNAMMLEEVLLKLSAEGKTMLISTHDVDFTYRWAERVLVFCGGKIIADGTPLEIFCNLEILKQANLKQPAMLEVYKLLVDKKILPDTQAYPKNAQELKAILENHDMVLSNLA</sequence>
<dbReference type="CDD" id="cd03225">
    <property type="entry name" value="ABC_cobalt_CbiO_domain1"/>
    <property type="match status" value="1"/>
</dbReference>
<reference evidence="11" key="1">
    <citation type="submission" date="2016-12" db="EMBL/GenBank/DDBJ databases">
        <authorList>
            <person name="Varghese N."/>
            <person name="Submissions S."/>
        </authorList>
    </citation>
    <scope>NUCLEOTIDE SEQUENCE [LARGE SCALE GENOMIC DNA]</scope>
    <source>
        <strain evidence="11">DSM 11544</strain>
    </source>
</reference>
<keyword evidence="4" id="KW-1003">Cell membrane</keyword>
<keyword evidence="6 10" id="KW-0067">ATP-binding</keyword>
<dbReference type="InterPro" id="IPR017871">
    <property type="entry name" value="ABC_transporter-like_CS"/>
</dbReference>
<evidence type="ECO:0000256" key="2">
    <source>
        <dbReference type="ARBA" id="ARBA00005417"/>
    </source>
</evidence>
<protein>
    <submittedName>
        <fullName evidence="10">Cobalt/nickel transport system ATP-binding protein</fullName>
    </submittedName>
</protein>
<accession>A0A1M7UY86</accession>
<evidence type="ECO:0000256" key="6">
    <source>
        <dbReference type="ARBA" id="ARBA00022840"/>
    </source>
</evidence>
<dbReference type="PROSITE" id="PS00211">
    <property type="entry name" value="ABC_TRANSPORTER_1"/>
    <property type="match status" value="1"/>
</dbReference>
<dbReference type="Gene3D" id="3.40.50.300">
    <property type="entry name" value="P-loop containing nucleotide triphosphate hydrolases"/>
    <property type="match status" value="1"/>
</dbReference>
<dbReference type="InterPro" id="IPR015856">
    <property type="entry name" value="ABC_transpr_CbiO/EcfA_su"/>
</dbReference>
<dbReference type="InterPro" id="IPR003439">
    <property type="entry name" value="ABC_transporter-like_ATP-bd"/>
</dbReference>
<keyword evidence="3" id="KW-0813">Transport</keyword>
<dbReference type="GO" id="GO:0005524">
    <property type="term" value="F:ATP binding"/>
    <property type="evidence" value="ECO:0007669"/>
    <property type="project" value="UniProtKB-KW"/>
</dbReference>
<evidence type="ECO:0000256" key="1">
    <source>
        <dbReference type="ARBA" id="ARBA00004202"/>
    </source>
</evidence>
<evidence type="ECO:0000256" key="3">
    <source>
        <dbReference type="ARBA" id="ARBA00022448"/>
    </source>
</evidence>
<comment type="similarity">
    <text evidence="2">Belongs to the ABC transporter superfamily.</text>
</comment>
<organism evidence="10 11">
    <name type="scientific">Desulfitobacterium chlororespirans DSM 11544</name>
    <dbReference type="NCBI Taxonomy" id="1121395"/>
    <lineage>
        <taxon>Bacteria</taxon>
        <taxon>Bacillati</taxon>
        <taxon>Bacillota</taxon>
        <taxon>Clostridia</taxon>
        <taxon>Eubacteriales</taxon>
        <taxon>Desulfitobacteriaceae</taxon>
        <taxon>Desulfitobacterium</taxon>
    </lineage>
</organism>
<evidence type="ECO:0000256" key="5">
    <source>
        <dbReference type="ARBA" id="ARBA00022741"/>
    </source>
</evidence>
<keyword evidence="5" id="KW-0547">Nucleotide-binding</keyword>
<dbReference type="SMART" id="SM00382">
    <property type="entry name" value="AAA"/>
    <property type="match status" value="1"/>
</dbReference>
<evidence type="ECO:0000259" key="9">
    <source>
        <dbReference type="PROSITE" id="PS50893"/>
    </source>
</evidence>
<evidence type="ECO:0000256" key="8">
    <source>
        <dbReference type="ARBA" id="ARBA00023136"/>
    </source>
</evidence>
<proteinExistence type="inferred from homology"/>
<dbReference type="STRING" id="1121395.SAMN02745215_05083"/>